<sequence length="83" mass="9254">FLNHLGTPLTNNEAERCLRGSVIMRKICYGTSSDRGDKFRSRLLSVIETCKKRQLSPIRVISTIIAAVVGKKDYPDVFGLMPA</sequence>
<dbReference type="Proteomes" id="UP001203423">
    <property type="component" value="Unassembled WGS sequence"/>
</dbReference>
<evidence type="ECO:0000313" key="2">
    <source>
        <dbReference type="Proteomes" id="UP001203423"/>
    </source>
</evidence>
<dbReference type="InterPro" id="IPR052344">
    <property type="entry name" value="Transposase-related"/>
</dbReference>
<gene>
    <name evidence="1" type="ORF">L2764_16935</name>
</gene>
<dbReference type="PANTHER" id="PTHR33678:SF1">
    <property type="entry name" value="BLL1576 PROTEIN"/>
    <property type="match status" value="1"/>
</dbReference>
<evidence type="ECO:0000313" key="1">
    <source>
        <dbReference type="EMBL" id="MCL1126114.1"/>
    </source>
</evidence>
<dbReference type="EMBL" id="JAKIKS010000074">
    <property type="protein sequence ID" value="MCL1126114.1"/>
    <property type="molecule type" value="Genomic_DNA"/>
</dbReference>
<accession>A0ABT0LEY2</accession>
<comment type="caution">
    <text evidence="1">The sequence shown here is derived from an EMBL/GenBank/DDBJ whole genome shotgun (WGS) entry which is preliminary data.</text>
</comment>
<keyword evidence="2" id="KW-1185">Reference proteome</keyword>
<dbReference type="PANTHER" id="PTHR33678">
    <property type="entry name" value="BLL1576 PROTEIN"/>
    <property type="match status" value="1"/>
</dbReference>
<organism evidence="1 2">
    <name type="scientific">Shewanella surugensis</name>
    <dbReference type="NCBI Taxonomy" id="212020"/>
    <lineage>
        <taxon>Bacteria</taxon>
        <taxon>Pseudomonadati</taxon>
        <taxon>Pseudomonadota</taxon>
        <taxon>Gammaproteobacteria</taxon>
        <taxon>Alteromonadales</taxon>
        <taxon>Shewanellaceae</taxon>
        <taxon>Shewanella</taxon>
    </lineage>
</organism>
<reference evidence="1 2" key="1">
    <citation type="submission" date="2022-01" db="EMBL/GenBank/DDBJ databases">
        <title>Whole genome-based taxonomy of the Shewanellaceae.</title>
        <authorList>
            <person name="Martin-Rodriguez A.J."/>
        </authorList>
    </citation>
    <scope>NUCLEOTIDE SEQUENCE [LARGE SCALE GENOMIC DNA]</scope>
    <source>
        <strain evidence="1 2">DSM 17177</strain>
    </source>
</reference>
<proteinExistence type="predicted"/>
<name>A0ABT0LEY2_9GAMM</name>
<protein>
    <submittedName>
        <fullName evidence="1">Transposase</fullName>
    </submittedName>
</protein>
<feature type="non-terminal residue" evidence="1">
    <location>
        <position position="1"/>
    </location>
</feature>